<dbReference type="EMBL" id="CM007383">
    <property type="protein sequence ID" value="ONK74710.1"/>
    <property type="molecule type" value="Genomic_DNA"/>
</dbReference>
<keyword evidence="2" id="KW-0472">Membrane</keyword>
<dbReference type="OMA" id="INEIMVA"/>
<keyword evidence="2" id="KW-0812">Transmembrane</keyword>
<dbReference type="InterPro" id="IPR002816">
    <property type="entry name" value="TraB/PrgY/GumN_fam"/>
</dbReference>
<dbReference type="Pfam" id="PF01963">
    <property type="entry name" value="TraB_PrgY_gumN"/>
    <property type="match status" value="1"/>
</dbReference>
<dbReference type="InterPro" id="IPR046345">
    <property type="entry name" value="TraB_PrgY-like"/>
</dbReference>
<dbReference type="CDD" id="cd14726">
    <property type="entry name" value="TraB_PrgY-like"/>
    <property type="match status" value="1"/>
</dbReference>
<name>A0A5P1FDT9_ASPOF</name>
<feature type="transmembrane region" description="Helical" evidence="2">
    <location>
        <begin position="294"/>
        <end position="312"/>
    </location>
</feature>
<accession>A0A5P1FDT9</accession>
<dbReference type="Proteomes" id="UP000243459">
    <property type="component" value="Chromosome 3"/>
</dbReference>
<evidence type="ECO:0000313" key="3">
    <source>
        <dbReference type="EMBL" id="ONK74710.1"/>
    </source>
</evidence>
<dbReference type="GO" id="GO:0005741">
    <property type="term" value="C:mitochondrial outer membrane"/>
    <property type="evidence" value="ECO:0007669"/>
    <property type="project" value="TreeGrafter"/>
</dbReference>
<proteinExistence type="predicted"/>
<reference evidence="4" key="1">
    <citation type="journal article" date="2017" name="Nat. Commun.">
        <title>The asparagus genome sheds light on the origin and evolution of a young Y chromosome.</title>
        <authorList>
            <person name="Harkess A."/>
            <person name="Zhou J."/>
            <person name="Xu C."/>
            <person name="Bowers J.E."/>
            <person name="Van der Hulst R."/>
            <person name="Ayyampalayam S."/>
            <person name="Mercati F."/>
            <person name="Riccardi P."/>
            <person name="McKain M.R."/>
            <person name="Kakrana A."/>
            <person name="Tang H."/>
            <person name="Ray J."/>
            <person name="Groenendijk J."/>
            <person name="Arikit S."/>
            <person name="Mathioni S.M."/>
            <person name="Nakano M."/>
            <person name="Shan H."/>
            <person name="Telgmann-Rauber A."/>
            <person name="Kanno A."/>
            <person name="Yue Z."/>
            <person name="Chen H."/>
            <person name="Li W."/>
            <person name="Chen Y."/>
            <person name="Xu X."/>
            <person name="Zhang Y."/>
            <person name="Luo S."/>
            <person name="Chen H."/>
            <person name="Gao J."/>
            <person name="Mao Z."/>
            <person name="Pires J.C."/>
            <person name="Luo M."/>
            <person name="Kudrna D."/>
            <person name="Wing R.A."/>
            <person name="Meyers B.C."/>
            <person name="Yi K."/>
            <person name="Kong H."/>
            <person name="Lavrijsen P."/>
            <person name="Sunseri F."/>
            <person name="Falavigna A."/>
            <person name="Ye Y."/>
            <person name="Leebens-Mack J.H."/>
            <person name="Chen G."/>
        </authorList>
    </citation>
    <scope>NUCLEOTIDE SEQUENCE [LARGE SCALE GENOMIC DNA]</scope>
    <source>
        <strain evidence="4">cv. DH0086</strain>
    </source>
</reference>
<sequence length="315" mass="35383">MEPAMPDSRSETDEEEEAPMSNPDPGPGPRVLPEELSKNVEFLECESSAEGGSCSVYLVGTAHVSNESCKEVQAIITYLKPQVVFLELCPSRVSILNPQTLQVPTMSEMIDMWKSKRMNMFGIIYSWFLAKVADKLETFPGAEFRVAFEEARSYGAKVILGDRPIQITLRRTWGKMSRWHRMKFIFYTLFQAVCLPSAEELNKLLAELENVDMLTLMIQELSKEFPSLMETLVHERDLYMSASLLKFAKEHSSVVAVMGKGHLQGVKKHWNQPIEGKHLMEVPAKSEGTSNMKILAYLGVAGVAIASGIYLISKR</sequence>
<evidence type="ECO:0008006" key="5">
    <source>
        <dbReference type="Google" id="ProtNLM"/>
    </source>
</evidence>
<feature type="region of interest" description="Disordered" evidence="1">
    <location>
        <begin position="1"/>
        <end position="33"/>
    </location>
</feature>
<gene>
    <name evidence="3" type="ORF">A4U43_C03F9340</name>
</gene>
<dbReference type="AlphaFoldDB" id="A0A5P1FDT9"/>
<evidence type="ECO:0000313" key="4">
    <source>
        <dbReference type="Proteomes" id="UP000243459"/>
    </source>
</evidence>
<dbReference type="PANTHER" id="PTHR21530:SF7">
    <property type="entry name" value="TRAB DOMAIN-CONTAINING PROTEIN"/>
    <property type="match status" value="1"/>
</dbReference>
<dbReference type="Gramene" id="ONK74710">
    <property type="protein sequence ID" value="ONK74710"/>
    <property type="gene ID" value="A4U43_C03F9340"/>
</dbReference>
<evidence type="ECO:0000256" key="1">
    <source>
        <dbReference type="SAM" id="MobiDB-lite"/>
    </source>
</evidence>
<evidence type="ECO:0000256" key="2">
    <source>
        <dbReference type="SAM" id="Phobius"/>
    </source>
</evidence>
<keyword evidence="2" id="KW-1133">Transmembrane helix</keyword>
<keyword evidence="4" id="KW-1185">Reference proteome</keyword>
<organism evidence="3 4">
    <name type="scientific">Asparagus officinalis</name>
    <name type="common">Garden asparagus</name>
    <dbReference type="NCBI Taxonomy" id="4686"/>
    <lineage>
        <taxon>Eukaryota</taxon>
        <taxon>Viridiplantae</taxon>
        <taxon>Streptophyta</taxon>
        <taxon>Embryophyta</taxon>
        <taxon>Tracheophyta</taxon>
        <taxon>Spermatophyta</taxon>
        <taxon>Magnoliopsida</taxon>
        <taxon>Liliopsida</taxon>
        <taxon>Asparagales</taxon>
        <taxon>Asparagaceae</taxon>
        <taxon>Asparagoideae</taxon>
        <taxon>Asparagus</taxon>
    </lineage>
</organism>
<dbReference type="PANTHER" id="PTHR21530">
    <property type="entry name" value="PHEROMONE SHUTDOWN PROTEIN"/>
    <property type="match status" value="1"/>
</dbReference>
<protein>
    <recommendedName>
        <fullName evidence="5">TraB family protein</fullName>
    </recommendedName>
</protein>